<accession>E6LF56</accession>
<organism evidence="1 2">
    <name type="scientific">Enterococcus italicus (strain DSM 15952 / CCUG 50447 / LMG 22039 / TP 1.5)</name>
    <dbReference type="NCBI Taxonomy" id="888064"/>
    <lineage>
        <taxon>Bacteria</taxon>
        <taxon>Bacillati</taxon>
        <taxon>Bacillota</taxon>
        <taxon>Bacilli</taxon>
        <taxon>Lactobacillales</taxon>
        <taxon>Enterococcaceae</taxon>
        <taxon>Enterococcus</taxon>
    </lineage>
</organism>
<dbReference type="EMBL" id="AEPV01000036">
    <property type="protein sequence ID" value="EFU74160.1"/>
    <property type="molecule type" value="Genomic_DNA"/>
</dbReference>
<keyword evidence="2" id="KW-1185">Reference proteome</keyword>
<gene>
    <name evidence="1" type="ORF">HMPREF9088_0996</name>
</gene>
<dbReference type="STRING" id="888064.HMPREF9088_0996"/>
<dbReference type="HOGENOM" id="CLU_2915362_0_0_9"/>
<evidence type="ECO:0000313" key="1">
    <source>
        <dbReference type="EMBL" id="EFU74160.1"/>
    </source>
</evidence>
<dbReference type="AlphaFoldDB" id="E6LF56"/>
<comment type="caution">
    <text evidence="1">The sequence shown here is derived from an EMBL/GenBank/DDBJ whole genome shotgun (WGS) entry which is preliminary data.</text>
</comment>
<reference evidence="1 2" key="1">
    <citation type="submission" date="2010-12" db="EMBL/GenBank/DDBJ databases">
        <authorList>
            <person name="Muzny D."/>
            <person name="Qin X."/>
            <person name="Deng J."/>
            <person name="Jiang H."/>
            <person name="Liu Y."/>
            <person name="Qu J."/>
            <person name="Song X.-Z."/>
            <person name="Zhang L."/>
            <person name="Thornton R."/>
            <person name="Coyle M."/>
            <person name="Francisco L."/>
            <person name="Jackson L."/>
            <person name="Javaid M."/>
            <person name="Korchina V."/>
            <person name="Kovar C."/>
            <person name="Mata R."/>
            <person name="Mathew T."/>
            <person name="Ngo R."/>
            <person name="Nguyen L."/>
            <person name="Nguyen N."/>
            <person name="Okwuonu G."/>
            <person name="Ongeri F."/>
            <person name="Pham C."/>
            <person name="Simmons D."/>
            <person name="Wilczek-Boney K."/>
            <person name="Hale W."/>
            <person name="Jakkamsetti A."/>
            <person name="Pham P."/>
            <person name="Ruth R."/>
            <person name="San Lucas F."/>
            <person name="Warren J."/>
            <person name="Zhang J."/>
            <person name="Zhao Z."/>
            <person name="Zhou C."/>
            <person name="Zhu D."/>
            <person name="Lee S."/>
            <person name="Bess C."/>
            <person name="Blankenburg K."/>
            <person name="Forbes L."/>
            <person name="Fu Q."/>
            <person name="Gubbala S."/>
            <person name="Hirani K."/>
            <person name="Jayaseelan J.C."/>
            <person name="Lara F."/>
            <person name="Munidasa M."/>
            <person name="Palculict T."/>
            <person name="Patil S."/>
            <person name="Pu L.-L."/>
            <person name="Saada N."/>
            <person name="Tang L."/>
            <person name="Weissenberger G."/>
            <person name="Zhu Y."/>
            <person name="Hemphill L."/>
            <person name="Shang Y."/>
            <person name="Youmans B."/>
            <person name="Ayvaz T."/>
            <person name="Ross M."/>
            <person name="Santibanez J."/>
            <person name="Aqrawi P."/>
            <person name="Gross S."/>
            <person name="Joshi V."/>
            <person name="Fowler G."/>
            <person name="Nazareth L."/>
            <person name="Reid J."/>
            <person name="Worley K."/>
            <person name="Petrosino J."/>
            <person name="Highlander S."/>
            <person name="Gibbs R."/>
        </authorList>
    </citation>
    <scope>NUCLEOTIDE SEQUENCE [LARGE SCALE GENOMIC DNA]</scope>
    <source>
        <strain evidence="2">DSM 15952 / CCUG 50447 / LMG 22039 / TP 1.5</strain>
    </source>
</reference>
<protein>
    <submittedName>
        <fullName evidence="1">Uncharacterized protein</fullName>
    </submittedName>
</protein>
<dbReference type="Proteomes" id="UP000010296">
    <property type="component" value="Unassembled WGS sequence"/>
</dbReference>
<sequence length="61" mass="6976">MSYIALLAISTVISLYLTTSLAWKAFFISQVTCDQMNQLTLQKRACPSMLFFNIYLKSSLF</sequence>
<name>E6LF56_ENTI1</name>
<evidence type="ECO:0000313" key="2">
    <source>
        <dbReference type="Proteomes" id="UP000010296"/>
    </source>
</evidence>
<proteinExistence type="predicted"/>
<dbReference type="PATRIC" id="fig|888064.11.peg.109"/>